<dbReference type="GO" id="GO:0016787">
    <property type="term" value="F:hydrolase activity"/>
    <property type="evidence" value="ECO:0007669"/>
    <property type="project" value="UniProtKB-KW"/>
</dbReference>
<dbReference type="CDD" id="cd00431">
    <property type="entry name" value="cysteine_hydrolases"/>
    <property type="match status" value="1"/>
</dbReference>
<name>A0ABU2S5X1_9ACTN</name>
<dbReference type="SUPFAM" id="SSF52499">
    <property type="entry name" value="Isochorismatase-like hydrolases"/>
    <property type="match status" value="1"/>
</dbReference>
<accession>A0ABU2S5X1</accession>
<reference evidence="5" key="1">
    <citation type="submission" date="2023-07" db="EMBL/GenBank/DDBJ databases">
        <title>30 novel species of actinomycetes from the DSMZ collection.</title>
        <authorList>
            <person name="Nouioui I."/>
        </authorList>
    </citation>
    <scope>NUCLEOTIDE SEQUENCE [LARGE SCALE GENOMIC DNA]</scope>
    <source>
        <strain evidence="5">DSM 41886</strain>
    </source>
</reference>
<dbReference type="Gene3D" id="3.40.50.850">
    <property type="entry name" value="Isochorismatase-like"/>
    <property type="match status" value="1"/>
</dbReference>
<dbReference type="EC" id="3.-.-.-" evidence="4"/>
<feature type="region of interest" description="Disordered" evidence="2">
    <location>
        <begin position="1"/>
        <end position="21"/>
    </location>
</feature>
<feature type="region of interest" description="Disordered" evidence="2">
    <location>
        <begin position="224"/>
        <end position="250"/>
    </location>
</feature>
<dbReference type="Proteomes" id="UP001183615">
    <property type="component" value="Unassembled WGS sequence"/>
</dbReference>
<evidence type="ECO:0000259" key="3">
    <source>
        <dbReference type="Pfam" id="PF00857"/>
    </source>
</evidence>
<evidence type="ECO:0000313" key="5">
    <source>
        <dbReference type="Proteomes" id="UP001183615"/>
    </source>
</evidence>
<protein>
    <submittedName>
        <fullName evidence="4">Isochorismatase family cysteine hydrolase</fullName>
        <ecNumber evidence="4">3.-.-.-</ecNumber>
    </submittedName>
</protein>
<dbReference type="InterPro" id="IPR036380">
    <property type="entry name" value="Isochorismatase-like_sf"/>
</dbReference>
<dbReference type="InterPro" id="IPR050272">
    <property type="entry name" value="Isochorismatase-like_hydrls"/>
</dbReference>
<sequence>MTPSTSTPSPGADRPAGGPVSRLSPRDALLVLIDVQNDFCHPRGTMGRRGMDLSAVPPAVANAQLLLAAARDAGVPPLFVRTVHGERVDSDAWRHRYAAGIGTGERPAPGNCLEGSWGAEFYRLRPRPGESVAVKHRYSAFGSPGFRAALAAHGRPALVLAGVTTNVCVESTLRSAVDADHLASVVSDACAAYDAAEHAAAVTVMARHFGRSFTTADVVAHWRRERPATPETRETAETRKARREEVRRDG</sequence>
<keyword evidence="5" id="KW-1185">Reference proteome</keyword>
<feature type="domain" description="Isochorismatase-like" evidence="3">
    <location>
        <begin position="29"/>
        <end position="216"/>
    </location>
</feature>
<evidence type="ECO:0000256" key="2">
    <source>
        <dbReference type="SAM" id="MobiDB-lite"/>
    </source>
</evidence>
<evidence type="ECO:0000313" key="4">
    <source>
        <dbReference type="EMBL" id="MDT0444368.1"/>
    </source>
</evidence>
<dbReference type="InterPro" id="IPR000868">
    <property type="entry name" value="Isochorismatase-like_dom"/>
</dbReference>
<organism evidence="4 5">
    <name type="scientific">Streptomyces johnsoniae</name>
    <dbReference type="NCBI Taxonomy" id="3075532"/>
    <lineage>
        <taxon>Bacteria</taxon>
        <taxon>Bacillati</taxon>
        <taxon>Actinomycetota</taxon>
        <taxon>Actinomycetes</taxon>
        <taxon>Kitasatosporales</taxon>
        <taxon>Streptomycetaceae</taxon>
        <taxon>Streptomyces</taxon>
    </lineage>
</organism>
<comment type="caution">
    <text evidence="4">The sequence shown here is derived from an EMBL/GenBank/DDBJ whole genome shotgun (WGS) entry which is preliminary data.</text>
</comment>
<dbReference type="Pfam" id="PF00857">
    <property type="entry name" value="Isochorismatase"/>
    <property type="match status" value="1"/>
</dbReference>
<dbReference type="RefSeq" id="WP_311618636.1">
    <property type="nucleotide sequence ID" value="NZ_JAVREV010000009.1"/>
</dbReference>
<keyword evidence="1 4" id="KW-0378">Hydrolase</keyword>
<proteinExistence type="predicted"/>
<dbReference type="EMBL" id="JAVREV010000009">
    <property type="protein sequence ID" value="MDT0444368.1"/>
    <property type="molecule type" value="Genomic_DNA"/>
</dbReference>
<dbReference type="PANTHER" id="PTHR43540">
    <property type="entry name" value="PEROXYUREIDOACRYLATE/UREIDOACRYLATE AMIDOHYDROLASE-RELATED"/>
    <property type="match status" value="1"/>
</dbReference>
<evidence type="ECO:0000256" key="1">
    <source>
        <dbReference type="ARBA" id="ARBA00022801"/>
    </source>
</evidence>
<gene>
    <name evidence="4" type="ORF">RM779_17450</name>
</gene>